<evidence type="ECO:0000313" key="1">
    <source>
        <dbReference type="EMBL" id="CAF1564426.1"/>
    </source>
</evidence>
<sequence length="98" mass="11927">MSKFTYKNRLPYIPPSEKLDKLTNRYQPKRVVEENRYEQLYKQGKCEHFQPLSIYRYYHFHHQTPMDVLDNLIDYANEVTSYTIDTEDQLQPHQPSKS</sequence>
<feature type="non-terminal residue" evidence="1">
    <location>
        <position position="98"/>
    </location>
</feature>
<evidence type="ECO:0000313" key="2">
    <source>
        <dbReference type="Proteomes" id="UP000663852"/>
    </source>
</evidence>
<accession>A0A815Y173</accession>
<dbReference type="EMBL" id="CAJNOJ010003490">
    <property type="protein sequence ID" value="CAF1564426.1"/>
    <property type="molecule type" value="Genomic_DNA"/>
</dbReference>
<gene>
    <name evidence="1" type="ORF">EDS130_LOCUS46754</name>
</gene>
<dbReference type="AlphaFoldDB" id="A0A815Y173"/>
<reference evidence="1" key="1">
    <citation type="submission" date="2021-02" db="EMBL/GenBank/DDBJ databases">
        <authorList>
            <person name="Nowell W R."/>
        </authorList>
    </citation>
    <scope>NUCLEOTIDE SEQUENCE</scope>
</reference>
<comment type="caution">
    <text evidence="1">The sequence shown here is derived from an EMBL/GenBank/DDBJ whole genome shotgun (WGS) entry which is preliminary data.</text>
</comment>
<name>A0A815Y173_ADIRI</name>
<organism evidence="1 2">
    <name type="scientific">Adineta ricciae</name>
    <name type="common">Rotifer</name>
    <dbReference type="NCBI Taxonomy" id="249248"/>
    <lineage>
        <taxon>Eukaryota</taxon>
        <taxon>Metazoa</taxon>
        <taxon>Spiralia</taxon>
        <taxon>Gnathifera</taxon>
        <taxon>Rotifera</taxon>
        <taxon>Eurotatoria</taxon>
        <taxon>Bdelloidea</taxon>
        <taxon>Adinetida</taxon>
        <taxon>Adinetidae</taxon>
        <taxon>Adineta</taxon>
    </lineage>
</organism>
<dbReference type="OrthoDB" id="10058459at2759"/>
<dbReference type="Proteomes" id="UP000663852">
    <property type="component" value="Unassembled WGS sequence"/>
</dbReference>
<proteinExistence type="predicted"/>
<protein>
    <submittedName>
        <fullName evidence="1">Uncharacterized protein</fullName>
    </submittedName>
</protein>